<dbReference type="SUPFAM" id="SSF55729">
    <property type="entry name" value="Acyl-CoA N-acyltransferases (Nat)"/>
    <property type="match status" value="1"/>
</dbReference>
<protein>
    <submittedName>
        <fullName evidence="2">GNAT family N-acetyltransferase</fullName>
    </submittedName>
</protein>
<dbReference type="EMBL" id="MSZX01000009">
    <property type="protein sequence ID" value="OPA75383.1"/>
    <property type="molecule type" value="Genomic_DNA"/>
</dbReference>
<dbReference type="Gene3D" id="3.40.630.30">
    <property type="match status" value="1"/>
</dbReference>
<proteinExistence type="predicted"/>
<evidence type="ECO:0000259" key="1">
    <source>
        <dbReference type="PROSITE" id="PS51186"/>
    </source>
</evidence>
<keyword evidence="3" id="KW-1185">Reference proteome</keyword>
<dbReference type="STRING" id="1324314.BVG16_21740"/>
<comment type="caution">
    <text evidence="2">The sequence shown here is derived from an EMBL/GenBank/DDBJ whole genome shotgun (WGS) entry which is preliminary data.</text>
</comment>
<feature type="domain" description="N-acetyltransferase" evidence="1">
    <location>
        <begin position="4"/>
        <end position="153"/>
    </location>
</feature>
<sequence length="154" mass="17823">MNEIVIQSVNRFNWERVLEIKLSPEQTAYVPTVMEGLAYAYIKPWDEALDPYVLCVGDQVIGFFYLSYTPGSKDNYWMGGFQMDIAFQGKGYGKKALHQIIEFILGEHPNAEILSLTVEKTNQVAIQLYEKLGFISKNYENLEGEMIYSKRIRY</sequence>
<dbReference type="InterPro" id="IPR000182">
    <property type="entry name" value="GNAT_dom"/>
</dbReference>
<keyword evidence="2" id="KW-0808">Transferase</keyword>
<dbReference type="AlphaFoldDB" id="A0A1T2X725"/>
<reference evidence="2 3" key="1">
    <citation type="submission" date="2017-01" db="EMBL/GenBank/DDBJ databases">
        <title>Genome analysis of Paenibacillus selenitrireducens ES3-24.</title>
        <authorList>
            <person name="Xu D."/>
            <person name="Yao R."/>
            <person name="Zheng S."/>
        </authorList>
    </citation>
    <scope>NUCLEOTIDE SEQUENCE [LARGE SCALE GENOMIC DNA]</scope>
    <source>
        <strain evidence="2 3">ES3-24</strain>
    </source>
</reference>
<dbReference type="RefSeq" id="WP_078501450.1">
    <property type="nucleotide sequence ID" value="NZ_MSZX01000009.1"/>
</dbReference>
<dbReference type="Pfam" id="PF00583">
    <property type="entry name" value="Acetyltransf_1"/>
    <property type="match status" value="1"/>
</dbReference>
<dbReference type="PROSITE" id="PS51186">
    <property type="entry name" value="GNAT"/>
    <property type="match status" value="1"/>
</dbReference>
<dbReference type="OrthoDB" id="9127144at2"/>
<dbReference type="GO" id="GO:0016747">
    <property type="term" value="F:acyltransferase activity, transferring groups other than amino-acyl groups"/>
    <property type="evidence" value="ECO:0007669"/>
    <property type="project" value="InterPro"/>
</dbReference>
<dbReference type="Proteomes" id="UP000190188">
    <property type="component" value="Unassembled WGS sequence"/>
</dbReference>
<dbReference type="InterPro" id="IPR016181">
    <property type="entry name" value="Acyl_CoA_acyltransferase"/>
</dbReference>
<accession>A0A1T2X725</accession>
<dbReference type="CDD" id="cd04301">
    <property type="entry name" value="NAT_SF"/>
    <property type="match status" value="1"/>
</dbReference>
<evidence type="ECO:0000313" key="3">
    <source>
        <dbReference type="Proteomes" id="UP000190188"/>
    </source>
</evidence>
<gene>
    <name evidence="2" type="ORF">BVG16_21740</name>
</gene>
<organism evidence="2 3">
    <name type="scientific">Paenibacillus selenitireducens</name>
    <dbReference type="NCBI Taxonomy" id="1324314"/>
    <lineage>
        <taxon>Bacteria</taxon>
        <taxon>Bacillati</taxon>
        <taxon>Bacillota</taxon>
        <taxon>Bacilli</taxon>
        <taxon>Bacillales</taxon>
        <taxon>Paenibacillaceae</taxon>
        <taxon>Paenibacillus</taxon>
    </lineage>
</organism>
<name>A0A1T2X725_9BACL</name>
<evidence type="ECO:0000313" key="2">
    <source>
        <dbReference type="EMBL" id="OPA75383.1"/>
    </source>
</evidence>